<proteinExistence type="predicted"/>
<organism evidence="1 2">
    <name type="scientific">Thraustotheca clavata</name>
    <dbReference type="NCBI Taxonomy" id="74557"/>
    <lineage>
        <taxon>Eukaryota</taxon>
        <taxon>Sar</taxon>
        <taxon>Stramenopiles</taxon>
        <taxon>Oomycota</taxon>
        <taxon>Saprolegniomycetes</taxon>
        <taxon>Saprolegniales</taxon>
        <taxon>Achlyaceae</taxon>
        <taxon>Thraustotheca</taxon>
    </lineage>
</organism>
<evidence type="ECO:0000313" key="2">
    <source>
        <dbReference type="Proteomes" id="UP000243217"/>
    </source>
</evidence>
<accession>A0A1V9YNS9</accession>
<gene>
    <name evidence="1" type="ORF">THRCLA_10468</name>
</gene>
<dbReference type="EMBL" id="JNBS01003418">
    <property type="protein sequence ID" value="OQR87359.1"/>
    <property type="molecule type" value="Genomic_DNA"/>
</dbReference>
<evidence type="ECO:0000313" key="1">
    <source>
        <dbReference type="EMBL" id="OQR87359.1"/>
    </source>
</evidence>
<comment type="caution">
    <text evidence="1">The sequence shown here is derived from an EMBL/GenBank/DDBJ whole genome shotgun (WGS) entry which is preliminary data.</text>
</comment>
<protein>
    <submittedName>
        <fullName evidence="1">Uncharacterized protein</fullName>
    </submittedName>
</protein>
<reference evidence="1 2" key="1">
    <citation type="journal article" date="2014" name="Genome Biol. Evol.">
        <title>The secreted proteins of Achlya hypogyna and Thraustotheca clavata identify the ancestral oomycete secretome and reveal gene acquisitions by horizontal gene transfer.</title>
        <authorList>
            <person name="Misner I."/>
            <person name="Blouin N."/>
            <person name="Leonard G."/>
            <person name="Richards T.A."/>
            <person name="Lane C.E."/>
        </authorList>
    </citation>
    <scope>NUCLEOTIDE SEQUENCE [LARGE SCALE GENOMIC DNA]</scope>
    <source>
        <strain evidence="1 2">ATCC 34112</strain>
    </source>
</reference>
<keyword evidence="2" id="KW-1185">Reference proteome</keyword>
<sequence length="181" mass="20931">MDKKQVEKMLLTTHYDKDVKVCETTEAEWKQNVRVIYTVESRSRLHEDLVREFYICMGIATHSYDNYLIFGRTLYVEGFNLLPSDCSFRPSSKVGAILPPSLKPCYFDTIKVEIGVTRGWNLLNAKVRQYKLFPVVDGVIEGYNPVDTPPIDILNPTLIFLDSRRVLALRDNVPRMQSIIR</sequence>
<name>A0A1V9YNS9_9STRA</name>
<dbReference type="AlphaFoldDB" id="A0A1V9YNS9"/>
<dbReference type="Proteomes" id="UP000243217">
    <property type="component" value="Unassembled WGS sequence"/>
</dbReference>
<dbReference type="OrthoDB" id="98688at2759"/>